<accession>A0A165DWT4</accession>
<proteinExistence type="predicted"/>
<evidence type="ECO:0000313" key="2">
    <source>
        <dbReference type="EMBL" id="KZT53701.1"/>
    </source>
</evidence>
<keyword evidence="3" id="KW-1185">Reference proteome</keyword>
<protein>
    <submittedName>
        <fullName evidence="2">Uncharacterized protein</fullName>
    </submittedName>
</protein>
<gene>
    <name evidence="2" type="ORF">CALCODRAFT_500852</name>
</gene>
<evidence type="ECO:0000256" key="1">
    <source>
        <dbReference type="SAM" id="MobiDB-lite"/>
    </source>
</evidence>
<name>A0A165DWT4_9BASI</name>
<dbReference type="AlphaFoldDB" id="A0A165DWT4"/>
<evidence type="ECO:0000313" key="3">
    <source>
        <dbReference type="Proteomes" id="UP000076842"/>
    </source>
</evidence>
<reference evidence="2 3" key="1">
    <citation type="journal article" date="2016" name="Mol. Biol. Evol.">
        <title>Comparative Genomics of Early-Diverging Mushroom-Forming Fungi Provides Insights into the Origins of Lignocellulose Decay Capabilities.</title>
        <authorList>
            <person name="Nagy L.G."/>
            <person name="Riley R."/>
            <person name="Tritt A."/>
            <person name="Adam C."/>
            <person name="Daum C."/>
            <person name="Floudas D."/>
            <person name="Sun H."/>
            <person name="Yadav J.S."/>
            <person name="Pangilinan J."/>
            <person name="Larsson K.H."/>
            <person name="Matsuura K."/>
            <person name="Barry K."/>
            <person name="Labutti K."/>
            <person name="Kuo R."/>
            <person name="Ohm R.A."/>
            <person name="Bhattacharya S.S."/>
            <person name="Shirouzu T."/>
            <person name="Yoshinaga Y."/>
            <person name="Martin F.M."/>
            <person name="Grigoriev I.V."/>
            <person name="Hibbett D.S."/>
        </authorList>
    </citation>
    <scope>NUCLEOTIDE SEQUENCE [LARGE SCALE GENOMIC DNA]</scope>
    <source>
        <strain evidence="2 3">HHB12733</strain>
    </source>
</reference>
<dbReference type="Proteomes" id="UP000076842">
    <property type="component" value="Unassembled WGS sequence"/>
</dbReference>
<dbReference type="EMBL" id="KV424031">
    <property type="protein sequence ID" value="KZT53701.1"/>
    <property type="molecule type" value="Genomic_DNA"/>
</dbReference>
<organism evidence="2 3">
    <name type="scientific">Calocera cornea HHB12733</name>
    <dbReference type="NCBI Taxonomy" id="1353952"/>
    <lineage>
        <taxon>Eukaryota</taxon>
        <taxon>Fungi</taxon>
        <taxon>Dikarya</taxon>
        <taxon>Basidiomycota</taxon>
        <taxon>Agaricomycotina</taxon>
        <taxon>Dacrymycetes</taxon>
        <taxon>Dacrymycetales</taxon>
        <taxon>Dacrymycetaceae</taxon>
        <taxon>Calocera</taxon>
    </lineage>
</organism>
<sequence>MPLHAPPIAQRASGTRPRAPSTHKSPLARPAPAPSILGRCPAPTLEEQFIPSS</sequence>
<dbReference type="InParanoid" id="A0A165DWT4"/>
<feature type="region of interest" description="Disordered" evidence="1">
    <location>
        <begin position="1"/>
        <end position="40"/>
    </location>
</feature>